<dbReference type="Gene3D" id="2.40.50.140">
    <property type="entry name" value="Nucleic acid-binding proteins"/>
    <property type="match status" value="1"/>
</dbReference>
<proteinExistence type="predicted"/>
<dbReference type="EMBL" id="JADOER010000011">
    <property type="protein sequence ID" value="MBT9312939.1"/>
    <property type="molecule type" value="Genomic_DNA"/>
</dbReference>
<reference evidence="1 2" key="1">
    <citation type="journal article" date="2021" name="Mar. Drugs">
        <title>Genome Reduction and Secondary Metabolism of the Marine Sponge-Associated Cyanobacterium Leptothoe.</title>
        <authorList>
            <person name="Konstantinou D."/>
            <person name="Popin R.V."/>
            <person name="Fewer D.P."/>
            <person name="Sivonen K."/>
            <person name="Gkelis S."/>
        </authorList>
    </citation>
    <scope>NUCLEOTIDE SEQUENCE [LARGE SCALE GENOMIC DNA]</scope>
    <source>
        <strain evidence="1 2">TAU-MAC 1615</strain>
    </source>
</reference>
<keyword evidence="2" id="KW-1185">Reference proteome</keyword>
<comment type="caution">
    <text evidence="1">The sequence shown here is derived from an EMBL/GenBank/DDBJ whole genome shotgun (WGS) entry which is preliminary data.</text>
</comment>
<organism evidence="1 2">
    <name type="scientific">Leptothoe kymatousa TAU-MAC 1615</name>
    <dbReference type="NCBI Taxonomy" id="2364775"/>
    <lineage>
        <taxon>Bacteria</taxon>
        <taxon>Bacillati</taxon>
        <taxon>Cyanobacteriota</taxon>
        <taxon>Cyanophyceae</taxon>
        <taxon>Nodosilineales</taxon>
        <taxon>Cymatolegaceae</taxon>
        <taxon>Leptothoe</taxon>
        <taxon>Leptothoe kymatousa</taxon>
    </lineage>
</organism>
<dbReference type="RefSeq" id="WP_215618840.1">
    <property type="nucleotide sequence ID" value="NZ_JADOER010000011.1"/>
</dbReference>
<gene>
    <name evidence="1" type="ORF">IXB28_12025</name>
</gene>
<accession>A0ABS5Y520</accession>
<dbReference type="Proteomes" id="UP001196661">
    <property type="component" value="Unassembled WGS sequence"/>
</dbReference>
<name>A0ABS5Y520_9CYAN</name>
<evidence type="ECO:0000313" key="1">
    <source>
        <dbReference type="EMBL" id="MBT9312939.1"/>
    </source>
</evidence>
<dbReference type="InterPro" id="IPR012340">
    <property type="entry name" value="NA-bd_OB-fold"/>
</dbReference>
<protein>
    <submittedName>
        <fullName evidence="1">NfeD family protein</fullName>
    </submittedName>
</protein>
<evidence type="ECO:0000313" key="2">
    <source>
        <dbReference type="Proteomes" id="UP001196661"/>
    </source>
</evidence>
<sequence length="117" mass="13151">MYNKESDSQSLQLLYNPYFGADTAVVEETINGMHQKGRIKVPGGISWLALNYTNERILKGERVRLLGRQGNTWIVELIRIPGMAPRRSAACVDMQPYSVEDANQIKRPATADLAQMN</sequence>